<reference evidence="2" key="1">
    <citation type="submission" date="2018-06" db="EMBL/GenBank/DDBJ databases">
        <authorList>
            <person name="Zhirakovskaya E."/>
        </authorList>
    </citation>
    <scope>NUCLEOTIDE SEQUENCE</scope>
</reference>
<dbReference type="InterPro" id="IPR052165">
    <property type="entry name" value="Membrane_assoc_protease"/>
</dbReference>
<proteinExistence type="predicted"/>
<keyword evidence="1" id="KW-1133">Transmembrane helix</keyword>
<name>A0A3B0WG37_9ZZZZ</name>
<dbReference type="AlphaFoldDB" id="A0A3B0WG37"/>
<accession>A0A3B0WG37</accession>
<dbReference type="EMBL" id="UOFE01000001">
    <property type="protein sequence ID" value="VAW50232.1"/>
    <property type="molecule type" value="Genomic_DNA"/>
</dbReference>
<sequence length="159" mass="16915">MMEYINSNMSGFWITLGFAMLAAEVLLFGFTTIIFLFAGLGALAAGLLMSTGVIPETWIAGTACFGIATGISSVALWKPLKAMQDKSAPPRKPTSDIVGLEFVLAENVSLASTGSYRYSGIDWKVELDASCVVNELAKGERVAVVSVDVGVLRVNKKTE</sequence>
<keyword evidence="1" id="KW-0812">Transmembrane</keyword>
<evidence type="ECO:0000313" key="2">
    <source>
        <dbReference type="EMBL" id="VAW50232.1"/>
    </source>
</evidence>
<dbReference type="GO" id="GO:0005886">
    <property type="term" value="C:plasma membrane"/>
    <property type="evidence" value="ECO:0007669"/>
    <property type="project" value="TreeGrafter"/>
</dbReference>
<organism evidence="2">
    <name type="scientific">hydrothermal vent metagenome</name>
    <dbReference type="NCBI Taxonomy" id="652676"/>
    <lineage>
        <taxon>unclassified sequences</taxon>
        <taxon>metagenomes</taxon>
        <taxon>ecological metagenomes</taxon>
    </lineage>
</organism>
<dbReference type="PANTHER" id="PTHR33507:SF3">
    <property type="entry name" value="INNER MEMBRANE PROTEIN YBBJ"/>
    <property type="match status" value="1"/>
</dbReference>
<feature type="transmembrane region" description="Helical" evidence="1">
    <location>
        <begin position="12"/>
        <end position="38"/>
    </location>
</feature>
<evidence type="ECO:0000256" key="1">
    <source>
        <dbReference type="SAM" id="Phobius"/>
    </source>
</evidence>
<keyword evidence="1" id="KW-0472">Membrane</keyword>
<protein>
    <submittedName>
        <fullName evidence="2">Uncharacterized protein</fullName>
    </submittedName>
</protein>
<dbReference type="PANTHER" id="PTHR33507">
    <property type="entry name" value="INNER MEMBRANE PROTEIN YBBJ"/>
    <property type="match status" value="1"/>
</dbReference>
<feature type="transmembrane region" description="Helical" evidence="1">
    <location>
        <begin position="58"/>
        <end position="77"/>
    </location>
</feature>
<gene>
    <name evidence="2" type="ORF">MNBD_GAMMA05-2073</name>
</gene>